<evidence type="ECO:0000256" key="1">
    <source>
        <dbReference type="ARBA" id="ARBA00022553"/>
    </source>
</evidence>
<dbReference type="AlphaFoldDB" id="H1XYA2"/>
<evidence type="ECO:0000313" key="7">
    <source>
        <dbReference type="Proteomes" id="UP000004671"/>
    </source>
</evidence>
<keyword evidence="7" id="KW-1185">Reference proteome</keyword>
<evidence type="ECO:0000313" key="8">
    <source>
        <dbReference type="Proteomes" id="UP000183868"/>
    </source>
</evidence>
<dbReference type="GO" id="GO:0008757">
    <property type="term" value="F:S-adenosylmethionine-dependent methyltransferase activity"/>
    <property type="evidence" value="ECO:0007669"/>
    <property type="project" value="InterPro"/>
</dbReference>
<reference evidence="6 7" key="1">
    <citation type="submission" date="2011-09" db="EMBL/GenBank/DDBJ databases">
        <title>The permanent draft genome of Caldithrix abyssi DSM 13497.</title>
        <authorList>
            <consortium name="US DOE Joint Genome Institute (JGI-PGF)"/>
            <person name="Lucas S."/>
            <person name="Han J."/>
            <person name="Lapidus A."/>
            <person name="Bruce D."/>
            <person name="Goodwin L."/>
            <person name="Pitluck S."/>
            <person name="Peters L."/>
            <person name="Kyrpides N."/>
            <person name="Mavromatis K."/>
            <person name="Ivanova N."/>
            <person name="Mikhailova N."/>
            <person name="Chertkov O."/>
            <person name="Detter J.C."/>
            <person name="Tapia R."/>
            <person name="Han C."/>
            <person name="Land M."/>
            <person name="Hauser L."/>
            <person name="Markowitz V."/>
            <person name="Cheng J.-F."/>
            <person name="Hugenholtz P."/>
            <person name="Woyke T."/>
            <person name="Wu D."/>
            <person name="Spring S."/>
            <person name="Brambilla E."/>
            <person name="Klenk H.-P."/>
            <person name="Eisen J.A."/>
        </authorList>
    </citation>
    <scope>NUCLEOTIDE SEQUENCE [LARGE SCALE GENOMIC DNA]</scope>
    <source>
        <strain evidence="6 7">DSM 13497</strain>
    </source>
</reference>
<dbReference type="HOGENOM" id="CLU_056435_1_2_0"/>
<dbReference type="CDD" id="cd02440">
    <property type="entry name" value="AdoMet_MTases"/>
    <property type="match status" value="1"/>
</dbReference>
<dbReference type="PaxDb" id="880073-Calab_3571"/>
<dbReference type="PANTHER" id="PTHR32183">
    <property type="match status" value="1"/>
</dbReference>
<keyword evidence="4" id="KW-0949">S-adenosyl-L-methionine</keyword>
<keyword evidence="1" id="KW-0597">Phosphoprotein</keyword>
<proteinExistence type="predicted"/>
<dbReference type="InterPro" id="IPR029063">
    <property type="entry name" value="SAM-dependent_MTases_sf"/>
</dbReference>
<dbReference type="InParanoid" id="H1XYA2"/>
<dbReference type="SUPFAM" id="SSF53335">
    <property type="entry name" value="S-adenosyl-L-methionine-dependent methyltransferases"/>
    <property type="match status" value="1"/>
</dbReference>
<name>H1XYA2_CALAY</name>
<gene>
    <name evidence="5" type="ORF">Cabys_2512</name>
    <name evidence="6" type="ORF">Calab_3571</name>
</gene>
<dbReference type="Pfam" id="PF05724">
    <property type="entry name" value="TPMT"/>
    <property type="match status" value="1"/>
</dbReference>
<dbReference type="Proteomes" id="UP000183868">
    <property type="component" value="Chromosome"/>
</dbReference>
<accession>H1XYA2</accession>
<evidence type="ECO:0000256" key="4">
    <source>
        <dbReference type="ARBA" id="ARBA00022691"/>
    </source>
</evidence>
<dbReference type="InterPro" id="IPR008854">
    <property type="entry name" value="TPMT"/>
</dbReference>
<dbReference type="RefSeq" id="WP_006930688.1">
    <property type="nucleotide sequence ID" value="NZ_CM001402.1"/>
</dbReference>
<dbReference type="STRING" id="880073.Cabys_2512"/>
<sequence length="195" mass="22910">MTFNKDYWSAFYLQEKPPWDMRRVSPPLKAYFDQLPRKDLMILIPGAGNAWEAEYLWQQGFKNVFVVDISPLPLQNFKSRVPDFPDEQLLNVDFFELKGQYDLIVEQVFFCALHPSQRTAYAQKMHELLKPGGKLAGVLYDFPLDAENPDPPFGGSLEEYLTYFKPLFQIKTFERCYNSHPRRQGRELFMILIKA</sequence>
<organism evidence="6 7">
    <name type="scientific">Caldithrix abyssi DSM 13497</name>
    <dbReference type="NCBI Taxonomy" id="880073"/>
    <lineage>
        <taxon>Bacteria</taxon>
        <taxon>Pseudomonadati</taxon>
        <taxon>Calditrichota</taxon>
        <taxon>Calditrichia</taxon>
        <taxon>Calditrichales</taxon>
        <taxon>Calditrichaceae</taxon>
        <taxon>Caldithrix</taxon>
    </lineage>
</organism>
<dbReference type="EMBL" id="CP018099">
    <property type="protein sequence ID" value="APF19261.1"/>
    <property type="molecule type" value="Genomic_DNA"/>
</dbReference>
<evidence type="ECO:0000313" key="6">
    <source>
        <dbReference type="EMBL" id="EHO43169.1"/>
    </source>
</evidence>
<keyword evidence="3 6" id="KW-0808">Transferase</keyword>
<dbReference type="OrthoDB" id="9778208at2"/>
<dbReference type="eggNOG" id="COG0500">
    <property type="taxonomic scope" value="Bacteria"/>
</dbReference>
<evidence type="ECO:0000313" key="5">
    <source>
        <dbReference type="EMBL" id="APF19261.1"/>
    </source>
</evidence>
<protein>
    <submittedName>
        <fullName evidence="6">Methyltransferase type 12</fullName>
    </submittedName>
    <submittedName>
        <fullName evidence="5">Thiopurine S-methyltransferase</fullName>
    </submittedName>
</protein>
<dbReference type="KEGG" id="caby:Cabys_2512"/>
<dbReference type="PROSITE" id="PS51585">
    <property type="entry name" value="SAM_MT_TPMT"/>
    <property type="match status" value="1"/>
</dbReference>
<dbReference type="GO" id="GO:0032259">
    <property type="term" value="P:methylation"/>
    <property type="evidence" value="ECO:0007669"/>
    <property type="project" value="UniProtKB-KW"/>
</dbReference>
<evidence type="ECO:0000256" key="2">
    <source>
        <dbReference type="ARBA" id="ARBA00022603"/>
    </source>
</evidence>
<keyword evidence="2 6" id="KW-0489">Methyltransferase</keyword>
<reference evidence="5 8" key="2">
    <citation type="submission" date="2016-11" db="EMBL/GenBank/DDBJ databases">
        <title>Genomic analysis of Caldithrix abyssi and proposal of a novel bacterial phylum Caldithrichaeota.</title>
        <authorList>
            <person name="Kublanov I."/>
            <person name="Sigalova O."/>
            <person name="Gavrilov S."/>
            <person name="Lebedinsky A."/>
            <person name="Ivanova N."/>
            <person name="Daum C."/>
            <person name="Reddy T."/>
            <person name="Klenk H.P."/>
            <person name="Goker M."/>
            <person name="Reva O."/>
            <person name="Miroshnichenko M."/>
            <person name="Kyprides N."/>
            <person name="Woyke T."/>
            <person name="Gelfand M."/>
        </authorList>
    </citation>
    <scope>NUCLEOTIDE SEQUENCE [LARGE SCALE GENOMIC DNA]</scope>
    <source>
        <strain evidence="5 8">LF13</strain>
    </source>
</reference>
<dbReference type="PANTHER" id="PTHR32183:SF6">
    <property type="entry name" value="CYSTEINE SULFINATE DESULFINASE_CYSTEINE DESULFURASE AND RELATED ENZYMES"/>
    <property type="match status" value="1"/>
</dbReference>
<dbReference type="EMBL" id="CM001402">
    <property type="protein sequence ID" value="EHO43169.1"/>
    <property type="molecule type" value="Genomic_DNA"/>
</dbReference>
<dbReference type="Proteomes" id="UP000004671">
    <property type="component" value="Chromosome"/>
</dbReference>
<evidence type="ECO:0000256" key="3">
    <source>
        <dbReference type="ARBA" id="ARBA00022679"/>
    </source>
</evidence>
<dbReference type="Gene3D" id="3.40.50.150">
    <property type="entry name" value="Vaccinia Virus protein VP39"/>
    <property type="match status" value="1"/>
</dbReference>